<sequence length="102" mass="10956">MDGMDPMEGDDLDPIVWVEGIQWNGRNGINVVDSSRASPPPVSSASFILGSRFRPLKSGRMVNIVRGGIKWGFIWGMMDCGMVIAGAGFGALKLCGKENVKV</sequence>
<evidence type="ECO:0000313" key="1">
    <source>
        <dbReference type="EMBL" id="GIY09994.1"/>
    </source>
</evidence>
<gene>
    <name evidence="1" type="ORF">CEXT_578051</name>
</gene>
<proteinExistence type="predicted"/>
<dbReference type="EMBL" id="BPLR01006452">
    <property type="protein sequence ID" value="GIY09994.1"/>
    <property type="molecule type" value="Genomic_DNA"/>
</dbReference>
<dbReference type="Proteomes" id="UP001054945">
    <property type="component" value="Unassembled WGS sequence"/>
</dbReference>
<organism evidence="1 2">
    <name type="scientific">Caerostris extrusa</name>
    <name type="common">Bark spider</name>
    <name type="synonym">Caerostris bankana</name>
    <dbReference type="NCBI Taxonomy" id="172846"/>
    <lineage>
        <taxon>Eukaryota</taxon>
        <taxon>Metazoa</taxon>
        <taxon>Ecdysozoa</taxon>
        <taxon>Arthropoda</taxon>
        <taxon>Chelicerata</taxon>
        <taxon>Arachnida</taxon>
        <taxon>Araneae</taxon>
        <taxon>Araneomorphae</taxon>
        <taxon>Entelegynae</taxon>
        <taxon>Araneoidea</taxon>
        <taxon>Araneidae</taxon>
        <taxon>Caerostris</taxon>
    </lineage>
</organism>
<keyword evidence="2" id="KW-1185">Reference proteome</keyword>
<comment type="caution">
    <text evidence="1">The sequence shown here is derived from an EMBL/GenBank/DDBJ whole genome shotgun (WGS) entry which is preliminary data.</text>
</comment>
<reference evidence="1 2" key="1">
    <citation type="submission" date="2021-06" db="EMBL/GenBank/DDBJ databases">
        <title>Caerostris extrusa draft genome.</title>
        <authorList>
            <person name="Kono N."/>
            <person name="Arakawa K."/>
        </authorList>
    </citation>
    <scope>NUCLEOTIDE SEQUENCE [LARGE SCALE GENOMIC DNA]</scope>
</reference>
<name>A0AAV4QKZ8_CAEEX</name>
<evidence type="ECO:0000313" key="2">
    <source>
        <dbReference type="Proteomes" id="UP001054945"/>
    </source>
</evidence>
<protein>
    <submittedName>
        <fullName evidence="1">Uncharacterized protein</fullName>
    </submittedName>
</protein>
<dbReference type="AlphaFoldDB" id="A0AAV4QKZ8"/>
<accession>A0AAV4QKZ8</accession>